<name>A0A8X6JAI7_TRICU</name>
<reference evidence="1" key="1">
    <citation type="submission" date="2020-07" db="EMBL/GenBank/DDBJ databases">
        <title>Multicomponent nature underlies the extraordinary mechanical properties of spider dragline silk.</title>
        <authorList>
            <person name="Kono N."/>
            <person name="Nakamura H."/>
            <person name="Mori M."/>
            <person name="Yoshida Y."/>
            <person name="Ohtoshi R."/>
            <person name="Malay A.D."/>
            <person name="Moran D.A.P."/>
            <person name="Tomita M."/>
            <person name="Numata K."/>
            <person name="Arakawa K."/>
        </authorList>
    </citation>
    <scope>NUCLEOTIDE SEQUENCE</scope>
</reference>
<sequence>MRALETLNVTTSNYAAMLYPVVEYCLPKEVLKAWDRQRLNRQVPEDLPLEKEKVLENLMTFLRHEVEGERHCTLAENGFGSRTKRTESHKKVQRDELTATTLVANTYVGKISCIFCDRPHSSQACQKM</sequence>
<comment type="caution">
    <text evidence="1">The sequence shown here is derived from an EMBL/GenBank/DDBJ whole genome shotgun (WGS) entry which is preliminary data.</text>
</comment>
<dbReference type="EMBL" id="BMAO01034800">
    <property type="protein sequence ID" value="GFQ99000.1"/>
    <property type="molecule type" value="Genomic_DNA"/>
</dbReference>
<gene>
    <name evidence="1" type="primary">X975_22733</name>
    <name evidence="1" type="ORF">TNCT_157651</name>
</gene>
<dbReference type="Proteomes" id="UP000887116">
    <property type="component" value="Unassembled WGS sequence"/>
</dbReference>
<dbReference type="OrthoDB" id="6434527at2759"/>
<keyword evidence="2" id="KW-1185">Reference proteome</keyword>
<evidence type="ECO:0000313" key="2">
    <source>
        <dbReference type="Proteomes" id="UP000887116"/>
    </source>
</evidence>
<protein>
    <submittedName>
        <fullName evidence="1">Transposable element Tc1 transposase</fullName>
    </submittedName>
</protein>
<evidence type="ECO:0000313" key="1">
    <source>
        <dbReference type="EMBL" id="GFQ99000.1"/>
    </source>
</evidence>
<proteinExistence type="predicted"/>
<organism evidence="1 2">
    <name type="scientific">Trichonephila clavata</name>
    <name type="common">Joro spider</name>
    <name type="synonym">Nephila clavata</name>
    <dbReference type="NCBI Taxonomy" id="2740835"/>
    <lineage>
        <taxon>Eukaryota</taxon>
        <taxon>Metazoa</taxon>
        <taxon>Ecdysozoa</taxon>
        <taxon>Arthropoda</taxon>
        <taxon>Chelicerata</taxon>
        <taxon>Arachnida</taxon>
        <taxon>Araneae</taxon>
        <taxon>Araneomorphae</taxon>
        <taxon>Entelegynae</taxon>
        <taxon>Araneoidea</taxon>
        <taxon>Nephilidae</taxon>
        <taxon>Trichonephila</taxon>
    </lineage>
</organism>
<accession>A0A8X6JAI7</accession>
<dbReference type="AlphaFoldDB" id="A0A8X6JAI7"/>